<dbReference type="InterPro" id="IPR037923">
    <property type="entry name" value="HTH-like"/>
</dbReference>
<evidence type="ECO:0000259" key="5">
    <source>
        <dbReference type="PROSITE" id="PS01124"/>
    </source>
</evidence>
<accession>A0A6H2GZF0</accession>
<dbReference type="PROSITE" id="PS01124">
    <property type="entry name" value="HTH_ARAC_FAMILY_2"/>
    <property type="match status" value="1"/>
</dbReference>
<gene>
    <name evidence="7" type="ORF">HGI30_15390</name>
</gene>
<reference evidence="7 8" key="1">
    <citation type="submission" date="2020-04" db="EMBL/GenBank/DDBJ databases">
        <title>Novel Paenibacillus strain UniB2 isolated from commercial digestive syrup.</title>
        <authorList>
            <person name="Thorat V."/>
            <person name="Kirdat K."/>
            <person name="Tiwarekar B."/>
            <person name="Yadav A."/>
        </authorList>
    </citation>
    <scope>NUCLEOTIDE SEQUENCE [LARGE SCALE GENOMIC DNA]</scope>
    <source>
        <strain evidence="7 8">UniB2</strain>
    </source>
</reference>
<sequence length="544" mass="60042">MPSVMKRSSYTLVSLKRHQAEAGSLIPPFRLLRHALIFLFDGFGRIELNGQPSPLQPESCWALAPGTWIKAELRAERPLDAYVLEFDGSGPSALPLAEEQPLPGTAGEAGLPARCIRIAGPSSVLTLLGGMLELGRSRTPSAFFRRQALFYELLHRVSLMPGEEENGAQEAVRRTIRYLETHYMEPIQVGELPRMASLTPSAYCRSFKKATGQSPTAYLTELRMRQAKELLRQPGRPTLRDIAASVGYADELYFSRLFKKTSGLSPSAFAGRNAARVAVVSHLFLQDHLLALGVKPVAAPAFPSVYRTSSGFPNYLQPQLEGTKPLNAETSIRPDDVQRLSPDLIIKMDFGGNPTDGPWRGLPNTVCMDGFGGWQAYLEALGGMLGREAEAEAAAARVHGIELAYRGQLAAAAEAAGELAIVRVLPGDFRLFGADGHAFSDLFYGALGFRPHGRIRHGFYRSHAFEELLRMDPDSILVVWSDARELSRLRSHPAWRELRAVREGRLHVPDSREWDPWGPSGREFTIYDCARYFAGSPRGSARVF</sequence>
<evidence type="ECO:0000256" key="4">
    <source>
        <dbReference type="ARBA" id="ARBA00023163"/>
    </source>
</evidence>
<organism evidence="7 8">
    <name type="scientific">Paenibacillus albicereus</name>
    <dbReference type="NCBI Taxonomy" id="2726185"/>
    <lineage>
        <taxon>Bacteria</taxon>
        <taxon>Bacillati</taxon>
        <taxon>Bacillota</taxon>
        <taxon>Bacilli</taxon>
        <taxon>Bacillales</taxon>
        <taxon>Paenibacillaceae</taxon>
        <taxon>Paenibacillus</taxon>
    </lineage>
</organism>
<keyword evidence="3" id="KW-0010">Activator</keyword>
<dbReference type="RefSeq" id="WP_168908366.1">
    <property type="nucleotide sequence ID" value="NZ_CP051428.1"/>
</dbReference>
<evidence type="ECO:0000256" key="3">
    <source>
        <dbReference type="ARBA" id="ARBA00023159"/>
    </source>
</evidence>
<feature type="domain" description="Fe/B12 periplasmic-binding" evidence="6">
    <location>
        <begin position="277"/>
        <end position="537"/>
    </location>
</feature>
<dbReference type="KEGG" id="palr:HGI30_15390"/>
<dbReference type="InterPro" id="IPR009057">
    <property type="entry name" value="Homeodomain-like_sf"/>
</dbReference>
<evidence type="ECO:0000256" key="2">
    <source>
        <dbReference type="ARBA" id="ARBA00023125"/>
    </source>
</evidence>
<evidence type="ECO:0000313" key="7">
    <source>
        <dbReference type="EMBL" id="QJC52814.1"/>
    </source>
</evidence>
<dbReference type="InterPro" id="IPR018062">
    <property type="entry name" value="HTH_AraC-typ_CS"/>
</dbReference>
<dbReference type="AlphaFoldDB" id="A0A6H2GZF0"/>
<dbReference type="PROSITE" id="PS50983">
    <property type="entry name" value="FE_B12_PBP"/>
    <property type="match status" value="1"/>
</dbReference>
<protein>
    <submittedName>
        <fullName evidence="7">AraC family transcriptional regulator</fullName>
    </submittedName>
</protein>
<dbReference type="GO" id="GO:0003700">
    <property type="term" value="F:DNA-binding transcription factor activity"/>
    <property type="evidence" value="ECO:0007669"/>
    <property type="project" value="InterPro"/>
</dbReference>
<proteinExistence type="predicted"/>
<evidence type="ECO:0000313" key="8">
    <source>
        <dbReference type="Proteomes" id="UP000502136"/>
    </source>
</evidence>
<dbReference type="PROSITE" id="PS00041">
    <property type="entry name" value="HTH_ARAC_FAMILY_1"/>
    <property type="match status" value="1"/>
</dbReference>
<dbReference type="Gene3D" id="3.40.50.1980">
    <property type="entry name" value="Nitrogenase molybdenum iron protein domain"/>
    <property type="match status" value="2"/>
</dbReference>
<dbReference type="GO" id="GO:0043565">
    <property type="term" value="F:sequence-specific DNA binding"/>
    <property type="evidence" value="ECO:0007669"/>
    <property type="project" value="InterPro"/>
</dbReference>
<dbReference type="InterPro" id="IPR050204">
    <property type="entry name" value="AraC_XylS_family_regulators"/>
</dbReference>
<dbReference type="PANTHER" id="PTHR46796">
    <property type="entry name" value="HTH-TYPE TRANSCRIPTIONAL ACTIVATOR RHAS-RELATED"/>
    <property type="match status" value="1"/>
</dbReference>
<dbReference type="Pfam" id="PF01497">
    <property type="entry name" value="Peripla_BP_2"/>
    <property type="match status" value="1"/>
</dbReference>
<evidence type="ECO:0000259" key="6">
    <source>
        <dbReference type="PROSITE" id="PS50983"/>
    </source>
</evidence>
<name>A0A6H2GZF0_9BACL</name>
<evidence type="ECO:0000256" key="1">
    <source>
        <dbReference type="ARBA" id="ARBA00023015"/>
    </source>
</evidence>
<dbReference type="Gene3D" id="1.10.10.60">
    <property type="entry name" value="Homeodomain-like"/>
    <property type="match status" value="2"/>
</dbReference>
<keyword evidence="1" id="KW-0805">Transcription regulation</keyword>
<dbReference type="EMBL" id="CP051428">
    <property type="protein sequence ID" value="QJC52814.1"/>
    <property type="molecule type" value="Genomic_DNA"/>
</dbReference>
<keyword evidence="4" id="KW-0804">Transcription</keyword>
<dbReference type="InterPro" id="IPR002491">
    <property type="entry name" value="ABC_transptr_periplasmic_BD"/>
</dbReference>
<feature type="domain" description="HTH araC/xylS-type" evidence="5">
    <location>
        <begin position="173"/>
        <end position="272"/>
    </location>
</feature>
<keyword evidence="8" id="KW-1185">Reference proteome</keyword>
<dbReference type="SUPFAM" id="SSF53807">
    <property type="entry name" value="Helical backbone' metal receptor"/>
    <property type="match status" value="1"/>
</dbReference>
<dbReference type="InterPro" id="IPR020449">
    <property type="entry name" value="Tscrpt_reg_AraC-type_HTH"/>
</dbReference>
<dbReference type="Pfam" id="PF12833">
    <property type="entry name" value="HTH_18"/>
    <property type="match status" value="1"/>
</dbReference>
<dbReference type="SUPFAM" id="SSF46689">
    <property type="entry name" value="Homeodomain-like"/>
    <property type="match status" value="2"/>
</dbReference>
<keyword evidence="2" id="KW-0238">DNA-binding</keyword>
<dbReference type="SMART" id="SM00342">
    <property type="entry name" value="HTH_ARAC"/>
    <property type="match status" value="1"/>
</dbReference>
<dbReference type="PRINTS" id="PR00032">
    <property type="entry name" value="HTHARAC"/>
</dbReference>
<dbReference type="InterPro" id="IPR018060">
    <property type="entry name" value="HTH_AraC"/>
</dbReference>
<dbReference type="Proteomes" id="UP000502136">
    <property type="component" value="Chromosome"/>
</dbReference>
<dbReference type="SUPFAM" id="SSF51215">
    <property type="entry name" value="Regulatory protein AraC"/>
    <property type="match status" value="1"/>
</dbReference>